<dbReference type="PROSITE" id="PS50240">
    <property type="entry name" value="TRYPSIN_DOM"/>
    <property type="match status" value="1"/>
</dbReference>
<comment type="caution">
    <text evidence="9">The sequence shown here is derived from an EMBL/GenBank/DDBJ whole genome shotgun (WGS) entry which is preliminary data.</text>
</comment>
<keyword evidence="6" id="KW-0472">Membrane</keyword>
<keyword evidence="3" id="KW-0732">Signal</keyword>
<name>A0A176YKV5_9BRAD</name>
<dbReference type="GO" id="GO:0006508">
    <property type="term" value="P:proteolysis"/>
    <property type="evidence" value="ECO:0007669"/>
    <property type="project" value="InterPro"/>
</dbReference>
<evidence type="ECO:0000256" key="4">
    <source>
        <dbReference type="ARBA" id="ARBA00023157"/>
    </source>
</evidence>
<dbReference type="RefSeq" id="WP_063702110.1">
    <property type="nucleotide sequence ID" value="NZ_LUUB01000066.1"/>
</dbReference>
<keyword evidence="10" id="KW-1185">Reference proteome</keyword>
<dbReference type="CDD" id="cd00190">
    <property type="entry name" value="Tryp_SPc"/>
    <property type="match status" value="1"/>
</dbReference>
<evidence type="ECO:0000313" key="9">
    <source>
        <dbReference type="EMBL" id="OAF07606.1"/>
    </source>
</evidence>
<dbReference type="InterPro" id="IPR001314">
    <property type="entry name" value="Peptidase_S1A"/>
</dbReference>
<dbReference type="OrthoDB" id="267336at2"/>
<evidence type="ECO:0000256" key="2">
    <source>
        <dbReference type="ARBA" id="ARBA00022525"/>
    </source>
</evidence>
<gene>
    <name evidence="9" type="ORF">AYJ54_17230</name>
    <name evidence="8" type="ORF">AYJ54_19750</name>
</gene>
<dbReference type="Gene3D" id="2.40.10.10">
    <property type="entry name" value="Trypsin-like serine proteases"/>
    <property type="match status" value="1"/>
</dbReference>
<dbReference type="SUPFAM" id="SSF50494">
    <property type="entry name" value="Trypsin-like serine proteases"/>
    <property type="match status" value="1"/>
</dbReference>
<keyword evidence="6" id="KW-1133">Transmembrane helix</keyword>
<dbReference type="PANTHER" id="PTHR24252">
    <property type="entry name" value="ACROSIN-RELATED"/>
    <property type="match status" value="1"/>
</dbReference>
<dbReference type="AlphaFoldDB" id="A0A176YKV5"/>
<dbReference type="InterPro" id="IPR009003">
    <property type="entry name" value="Peptidase_S1_PA"/>
</dbReference>
<feature type="transmembrane region" description="Helical" evidence="6">
    <location>
        <begin position="55"/>
        <end position="76"/>
    </location>
</feature>
<keyword evidence="2" id="KW-0964">Secreted</keyword>
<protein>
    <recommendedName>
        <fullName evidence="7">Peptidase S1 domain-containing protein</fullName>
    </recommendedName>
</protein>
<reference evidence="9 10" key="1">
    <citation type="submission" date="2016-03" db="EMBL/GenBank/DDBJ databases">
        <title>Draft Genome Sequence of the Strain BR 10245 (Bradyrhizobium sp.) isolated from nodules of Centrolobium paraense.</title>
        <authorList>
            <person name="Simoes-Araujo J.L.Sr."/>
            <person name="Barauna A.C."/>
            <person name="Silva K."/>
            <person name="Zilli J.E."/>
        </authorList>
    </citation>
    <scope>NUCLEOTIDE SEQUENCE [LARGE SCALE GENOMIC DNA]</scope>
    <source>
        <strain evidence="9 10">BR 10245</strain>
    </source>
</reference>
<dbReference type="SMART" id="SM00020">
    <property type="entry name" value="Tryp_SPc"/>
    <property type="match status" value="1"/>
</dbReference>
<evidence type="ECO:0000256" key="3">
    <source>
        <dbReference type="ARBA" id="ARBA00022729"/>
    </source>
</evidence>
<keyword evidence="4" id="KW-1015">Disulfide bond</keyword>
<feature type="domain" description="Peptidase S1" evidence="7">
    <location>
        <begin position="176"/>
        <end position="401"/>
    </location>
</feature>
<evidence type="ECO:0000256" key="6">
    <source>
        <dbReference type="SAM" id="Phobius"/>
    </source>
</evidence>
<organism evidence="9 10">
    <name type="scientific">Bradyrhizobium centrolobii</name>
    <dbReference type="NCBI Taxonomy" id="1505087"/>
    <lineage>
        <taxon>Bacteria</taxon>
        <taxon>Pseudomonadati</taxon>
        <taxon>Pseudomonadota</taxon>
        <taxon>Alphaproteobacteria</taxon>
        <taxon>Hyphomicrobiales</taxon>
        <taxon>Nitrobacteraceae</taxon>
        <taxon>Bradyrhizobium</taxon>
    </lineage>
</organism>
<evidence type="ECO:0000313" key="10">
    <source>
        <dbReference type="Proteomes" id="UP000076959"/>
    </source>
</evidence>
<evidence type="ECO:0000256" key="5">
    <source>
        <dbReference type="ARBA" id="ARBA00023180"/>
    </source>
</evidence>
<evidence type="ECO:0000313" key="8">
    <source>
        <dbReference type="EMBL" id="OAF06378.1"/>
    </source>
</evidence>
<proteinExistence type="predicted"/>
<evidence type="ECO:0000256" key="1">
    <source>
        <dbReference type="ARBA" id="ARBA00004613"/>
    </source>
</evidence>
<evidence type="ECO:0000259" key="7">
    <source>
        <dbReference type="PROSITE" id="PS50240"/>
    </source>
</evidence>
<dbReference type="GO" id="GO:0004252">
    <property type="term" value="F:serine-type endopeptidase activity"/>
    <property type="evidence" value="ECO:0007669"/>
    <property type="project" value="InterPro"/>
</dbReference>
<keyword evidence="6" id="KW-0812">Transmembrane</keyword>
<dbReference type="EMBL" id="LUUB01000066">
    <property type="protein sequence ID" value="OAF07606.1"/>
    <property type="molecule type" value="Genomic_DNA"/>
</dbReference>
<dbReference type="GO" id="GO:0005576">
    <property type="term" value="C:extracellular region"/>
    <property type="evidence" value="ECO:0007669"/>
    <property type="project" value="UniProtKB-SubCell"/>
</dbReference>
<dbReference type="PANTHER" id="PTHR24252:SF10">
    <property type="entry name" value="SERINE PROTEASE 56"/>
    <property type="match status" value="1"/>
</dbReference>
<dbReference type="InterPro" id="IPR001254">
    <property type="entry name" value="Trypsin_dom"/>
</dbReference>
<dbReference type="InterPro" id="IPR043504">
    <property type="entry name" value="Peptidase_S1_PA_chymotrypsin"/>
</dbReference>
<dbReference type="STRING" id="1505087.AYJ54_17230"/>
<dbReference type="Pfam" id="PF00089">
    <property type="entry name" value="Trypsin"/>
    <property type="match status" value="1"/>
</dbReference>
<dbReference type="FunFam" id="2.40.10.10:FF:000054">
    <property type="entry name" value="Complement C1r subcomponent"/>
    <property type="match status" value="1"/>
</dbReference>
<comment type="subcellular location">
    <subcellularLocation>
        <location evidence="1">Secreted</location>
    </subcellularLocation>
</comment>
<dbReference type="Proteomes" id="UP000076959">
    <property type="component" value="Unassembled WGS sequence"/>
</dbReference>
<dbReference type="EMBL" id="LUUB01000077">
    <property type="protein sequence ID" value="OAF06378.1"/>
    <property type="molecule type" value="Genomic_DNA"/>
</dbReference>
<keyword evidence="5" id="KW-0325">Glycoprotein</keyword>
<sequence>MEQEASNTSGDRETKTERLALDWERLRFDRKKAAIEFRLKREELAGARDKEWKELLANPFTLAIVGGFITVMSTIISNHLTASANVELEGTKAQLAARAETAKAEAAAQAAKQALQADLIKKFVESPKTQTVRDNLKFLVDAGLLPDYAAKISAYLKNNPDAAPQVGTTSEPRPPVIGGTLNSGVAWPWLVGLKLTGAPVATLFCQGTVIGPHTVLTVAHCVSGFNGSTPAVSIVLANAEGTKKEVQVAKVFVHPSFSTDPVPRNNIAILDLKESLPPPYVTLSRAKATDPAPGTVVMVAAIASKDFAFLEAQIPIVEDKVCLASMSKDIDPTSNVCAGFAAGGVDSCQGSSGGPLAAVDKAGRKYQIGITSWGEDCAKPNKYGVYTRVSAFTDWIKQVVPDLPTDTSVASKP</sequence>
<accession>A0A176YKV5</accession>
<dbReference type="PRINTS" id="PR00722">
    <property type="entry name" value="CHYMOTRYPSIN"/>
</dbReference>